<organism evidence="3 4">
    <name type="scientific">Granulicella mallensis</name>
    <dbReference type="NCBI Taxonomy" id="940614"/>
    <lineage>
        <taxon>Bacteria</taxon>
        <taxon>Pseudomonadati</taxon>
        <taxon>Acidobacteriota</taxon>
        <taxon>Terriglobia</taxon>
        <taxon>Terriglobales</taxon>
        <taxon>Acidobacteriaceae</taxon>
        <taxon>Granulicella</taxon>
    </lineage>
</organism>
<dbReference type="Gene3D" id="2.130.10.10">
    <property type="entry name" value="YVTN repeat-like/Quinoprotein amine dehydrogenase"/>
    <property type="match status" value="2"/>
</dbReference>
<accession>A0A7W8EAD0</accession>
<dbReference type="Proteomes" id="UP000584867">
    <property type="component" value="Unassembled WGS sequence"/>
</dbReference>
<evidence type="ECO:0000313" key="4">
    <source>
        <dbReference type="Proteomes" id="UP000584867"/>
    </source>
</evidence>
<dbReference type="GO" id="GO:0006006">
    <property type="term" value="P:glucose metabolic process"/>
    <property type="evidence" value="ECO:0007669"/>
    <property type="project" value="UniProtKB-KW"/>
</dbReference>
<evidence type="ECO:0000313" key="3">
    <source>
        <dbReference type="EMBL" id="MBB5064399.1"/>
    </source>
</evidence>
<sequence length="350" mass="35338">MTPPVTPPSASTYTASAQYAYVSTSVGLIDEYSISTAGVWSEIGRTPTVGAPTGIAIAIDPQHRFVYAIGGSDASSTIYMFTVTPGTGILLPTSPASIDIPGLYSQGIAVDGLGKYVYTADTDSDTATSLVINQTTGVLTPTSVSSAATDKEPSGVTTDPSGKYVYVANKGDGYISQYVIDPNTGNLTPNNPASAVGADGPFAGTINAAGTFYYSPDQAGTTITVLALNPATGILSQVASGRIQTGDGPTSVALTQSGKFAYVTNRTESTLSGFSVDPTSGLLTSLGNTFIPGGENPTNIVVDPGNELAYVGCAGSSLVTIFGIESGGQLIQVGSATTDGGPEAIVLVPR</sequence>
<dbReference type="AlphaFoldDB" id="A0A7W8EAD0"/>
<dbReference type="InterPro" id="IPR050282">
    <property type="entry name" value="Cycloisomerase_2"/>
</dbReference>
<dbReference type="InterPro" id="IPR019405">
    <property type="entry name" value="Lactonase_7-beta_prop"/>
</dbReference>
<reference evidence="3 4" key="1">
    <citation type="submission" date="2020-08" db="EMBL/GenBank/DDBJ databases">
        <title>Genomic Encyclopedia of Type Strains, Phase IV (KMG-V): Genome sequencing to study the core and pangenomes of soil and plant-associated prokaryotes.</title>
        <authorList>
            <person name="Whitman W."/>
        </authorList>
    </citation>
    <scope>NUCLEOTIDE SEQUENCE [LARGE SCALE GENOMIC DNA]</scope>
    <source>
        <strain evidence="3 4">X5P3</strain>
    </source>
</reference>
<protein>
    <submittedName>
        <fullName evidence="3">YVTN family beta-propeller protein</fullName>
    </submittedName>
</protein>
<dbReference type="Pfam" id="PF10282">
    <property type="entry name" value="Lactonase"/>
    <property type="match status" value="3"/>
</dbReference>
<dbReference type="InterPro" id="IPR015943">
    <property type="entry name" value="WD40/YVTN_repeat-like_dom_sf"/>
</dbReference>
<comment type="similarity">
    <text evidence="1">Belongs to the cycloisomerase 2 family.</text>
</comment>
<gene>
    <name evidence="3" type="ORF">HDF15_002753</name>
</gene>
<dbReference type="SUPFAM" id="SSF50974">
    <property type="entry name" value="Nitrous oxide reductase, N-terminal domain"/>
    <property type="match status" value="1"/>
</dbReference>
<proteinExistence type="inferred from homology"/>
<dbReference type="GO" id="GO:0017057">
    <property type="term" value="F:6-phosphogluconolactonase activity"/>
    <property type="evidence" value="ECO:0007669"/>
    <property type="project" value="TreeGrafter"/>
</dbReference>
<dbReference type="PANTHER" id="PTHR30344:SF1">
    <property type="entry name" value="6-PHOSPHOGLUCONOLACTONASE"/>
    <property type="match status" value="1"/>
</dbReference>
<keyword evidence="2" id="KW-0119">Carbohydrate metabolism</keyword>
<dbReference type="InterPro" id="IPR011045">
    <property type="entry name" value="N2O_reductase_N"/>
</dbReference>
<dbReference type="RefSeq" id="WP_184256269.1">
    <property type="nucleotide sequence ID" value="NZ_JACHIO010000010.1"/>
</dbReference>
<evidence type="ECO:0000256" key="2">
    <source>
        <dbReference type="ARBA" id="ARBA00022526"/>
    </source>
</evidence>
<name>A0A7W8EAD0_9BACT</name>
<keyword evidence="2" id="KW-0313">Glucose metabolism</keyword>
<comment type="caution">
    <text evidence="3">The sequence shown here is derived from an EMBL/GenBank/DDBJ whole genome shotgun (WGS) entry which is preliminary data.</text>
</comment>
<dbReference type="PANTHER" id="PTHR30344">
    <property type="entry name" value="6-PHOSPHOGLUCONOLACTONASE-RELATED"/>
    <property type="match status" value="1"/>
</dbReference>
<evidence type="ECO:0000256" key="1">
    <source>
        <dbReference type="ARBA" id="ARBA00005564"/>
    </source>
</evidence>
<dbReference type="EMBL" id="JACHIO010000010">
    <property type="protein sequence ID" value="MBB5064399.1"/>
    <property type="molecule type" value="Genomic_DNA"/>
</dbReference>